<dbReference type="InterPro" id="IPR026017">
    <property type="entry name" value="Lumazine-bd_dom"/>
</dbReference>
<dbReference type="GO" id="GO:0004746">
    <property type="term" value="F:riboflavin synthase activity"/>
    <property type="evidence" value="ECO:0007669"/>
    <property type="project" value="UniProtKB-EC"/>
</dbReference>
<name>A0A0S2UP41_9PROT</name>
<sequence>MFNGIINLFLKIFFLKYSKKNNFFFIKLNKKFFDMNMGDSLSIQGTCLTLINKYLFFFEFEFSHMTFLNISNFKKKYFNFEKSLKYFNYIGGHIIISHNNNLFLLKNIFLYFNILKIYLLCYKKFKNFIFYKNSISVNGISLTINEILIFKNYILLCFNLLKFTYNFTSIKFYNILDFINIEFDLNIFFTLSIINDIII</sequence>
<evidence type="ECO:0000256" key="7">
    <source>
        <dbReference type="ARBA" id="ARBA00022679"/>
    </source>
</evidence>
<dbReference type="Proteomes" id="UP000055684">
    <property type="component" value="Chromosome"/>
</dbReference>
<evidence type="ECO:0000256" key="9">
    <source>
        <dbReference type="PROSITE-ProRule" id="PRU00524"/>
    </source>
</evidence>
<evidence type="ECO:0000256" key="1">
    <source>
        <dbReference type="ARBA" id="ARBA00000968"/>
    </source>
</evidence>
<dbReference type="Gene3D" id="2.40.30.20">
    <property type="match status" value="2"/>
</dbReference>
<evidence type="ECO:0000313" key="11">
    <source>
        <dbReference type="EMBL" id="ALP69943.1"/>
    </source>
</evidence>
<dbReference type="EMBL" id="CP013211">
    <property type="protein sequence ID" value="ALP69943.1"/>
    <property type="molecule type" value="Genomic_DNA"/>
</dbReference>
<accession>A0A0S2UP41</accession>
<dbReference type="PIRSF" id="PIRSF000498">
    <property type="entry name" value="Riboflavin_syn_A"/>
    <property type="match status" value="1"/>
</dbReference>
<dbReference type="PANTHER" id="PTHR21098">
    <property type="entry name" value="RIBOFLAVIN SYNTHASE ALPHA CHAIN"/>
    <property type="match status" value="1"/>
</dbReference>
<keyword evidence="7 11" id="KW-0808">Transferase</keyword>
<dbReference type="SUPFAM" id="SSF63380">
    <property type="entry name" value="Riboflavin synthase domain-like"/>
    <property type="match status" value="2"/>
</dbReference>
<dbReference type="InterPro" id="IPR023366">
    <property type="entry name" value="ATP_synth_asu-like_sf"/>
</dbReference>
<evidence type="ECO:0000256" key="8">
    <source>
        <dbReference type="ARBA" id="ARBA00022737"/>
    </source>
</evidence>
<evidence type="ECO:0000313" key="12">
    <source>
        <dbReference type="Proteomes" id="UP000055684"/>
    </source>
</evidence>
<feature type="domain" description="Lumazine-binding" evidence="10">
    <location>
        <begin position="94"/>
        <end position="194"/>
    </location>
</feature>
<evidence type="ECO:0000259" key="10">
    <source>
        <dbReference type="PROSITE" id="PS51177"/>
    </source>
</evidence>
<evidence type="ECO:0000256" key="5">
    <source>
        <dbReference type="ARBA" id="ARBA00013950"/>
    </source>
</evidence>
<dbReference type="PROSITE" id="PS51177">
    <property type="entry name" value="LUMAZINE_BIND"/>
    <property type="match status" value="1"/>
</dbReference>
<keyword evidence="6" id="KW-0686">Riboflavin biosynthesis</keyword>
<reference evidence="11 12" key="2">
    <citation type="journal article" date="2016" name="Genome Announc.">
        <title>Complete Genome Sequences of the Obligate Symbionts 'Candidatus Sulcia muelleri' and 'Ca. Nasuia deltocephalinicola' from the Pestiferous Leafhopper Macrosteles quadripunctulatus (Hemiptera: Cicadellidae).</title>
        <authorList>
            <person name="Bennett G.M."/>
            <person name="Abba S."/>
            <person name="Kube M."/>
            <person name="Marzachi C."/>
        </authorList>
    </citation>
    <scope>NUCLEOTIDE SEQUENCE [LARGE SCALE GENOMIC DNA]</scope>
    <source>
        <strain evidence="11 12">PUNC</strain>
    </source>
</reference>
<evidence type="ECO:0000256" key="6">
    <source>
        <dbReference type="ARBA" id="ARBA00022619"/>
    </source>
</evidence>
<dbReference type="InterPro" id="IPR017938">
    <property type="entry name" value="Riboflavin_synthase-like_b-brl"/>
</dbReference>
<organism evidence="11 12">
    <name type="scientific">Candidatus Nasuia deltocephalincola</name>
    <dbReference type="NCBI Taxonomy" id="1160784"/>
    <lineage>
        <taxon>Bacteria</taxon>
        <taxon>Pseudomonadati</taxon>
        <taxon>Pseudomonadota</taxon>
        <taxon>Betaproteobacteria</taxon>
        <taxon>Candidatus Nasuia</taxon>
    </lineage>
</organism>
<feature type="repeat" description="Lumazine-binding" evidence="9">
    <location>
        <begin position="94"/>
        <end position="194"/>
    </location>
</feature>
<keyword evidence="8" id="KW-0677">Repeat</keyword>
<dbReference type="Pfam" id="PF00677">
    <property type="entry name" value="Lum_binding"/>
    <property type="match status" value="1"/>
</dbReference>
<evidence type="ECO:0000256" key="3">
    <source>
        <dbReference type="ARBA" id="ARBA00004887"/>
    </source>
</evidence>
<dbReference type="EC" id="2.5.1.9" evidence="4"/>
<evidence type="ECO:0000256" key="2">
    <source>
        <dbReference type="ARBA" id="ARBA00002803"/>
    </source>
</evidence>
<proteinExistence type="predicted"/>
<dbReference type="AlphaFoldDB" id="A0A0S2UP41"/>
<reference evidence="12" key="1">
    <citation type="submission" date="2015-11" db="EMBL/GenBank/DDBJ databases">
        <title>Complete genome sequences of the obligate symbionts Candidatus Sulcia muelleri and Candidatus Nasuia deltocephalinicola from the pestiferous leafhopper, Macrosteles quadripunctulatus (Hemiptera: Cicadellidae).</title>
        <authorList>
            <person name="Bennett G.M."/>
            <person name="Abba S."/>
            <person name="Kube M."/>
            <person name="Marzachi C."/>
        </authorList>
    </citation>
    <scope>NUCLEOTIDE SEQUENCE [LARGE SCALE GENOMIC DNA]</scope>
    <source>
        <strain evidence="12">PUNC</strain>
    </source>
</reference>
<comment type="function">
    <text evidence="2">Catalyzes the dismutation of two molecules of 6,7-dimethyl-8-ribityllumazine, resulting in the formation of riboflavin and 5-amino-6-(D-ribitylamino)uracil.</text>
</comment>
<dbReference type="InterPro" id="IPR001783">
    <property type="entry name" value="Lumazine-bd"/>
</dbReference>
<comment type="pathway">
    <text evidence="3">Cofactor biosynthesis; riboflavin biosynthesis; riboflavin from 2-hydroxy-3-oxobutyl phosphate and 5-amino-6-(D-ribitylamino)uracil: step 2/2.</text>
</comment>
<protein>
    <recommendedName>
        <fullName evidence="5">Riboflavin synthase</fullName>
        <ecNumber evidence="4">2.5.1.9</ecNumber>
    </recommendedName>
</protein>
<comment type="catalytic activity">
    <reaction evidence="1">
        <text>2 6,7-dimethyl-8-(1-D-ribityl)lumazine + H(+) = 5-amino-6-(D-ribitylamino)uracil + riboflavin</text>
        <dbReference type="Rhea" id="RHEA:20772"/>
        <dbReference type="ChEBI" id="CHEBI:15378"/>
        <dbReference type="ChEBI" id="CHEBI:15934"/>
        <dbReference type="ChEBI" id="CHEBI:57986"/>
        <dbReference type="ChEBI" id="CHEBI:58201"/>
        <dbReference type="EC" id="2.5.1.9"/>
    </reaction>
</comment>
<gene>
    <name evidence="11" type="ORF">ASU29_004</name>
</gene>
<evidence type="ECO:0000256" key="4">
    <source>
        <dbReference type="ARBA" id="ARBA00012827"/>
    </source>
</evidence>
<dbReference type="PANTHER" id="PTHR21098:SF12">
    <property type="entry name" value="RIBOFLAVIN SYNTHASE"/>
    <property type="match status" value="1"/>
</dbReference>
<dbReference type="GO" id="GO:0009231">
    <property type="term" value="P:riboflavin biosynthetic process"/>
    <property type="evidence" value="ECO:0007669"/>
    <property type="project" value="UniProtKB-KW"/>
</dbReference>